<gene>
    <name evidence="2" type="ORF">C8D86_108100</name>
</gene>
<comment type="similarity">
    <text evidence="1">Belongs to the enoyl-CoA hydratase/isomerase family.</text>
</comment>
<dbReference type="EMBL" id="QQAX01000008">
    <property type="protein sequence ID" value="RDI44846.1"/>
    <property type="molecule type" value="Genomic_DNA"/>
</dbReference>
<dbReference type="AlphaFoldDB" id="A0A370GNJ4"/>
<dbReference type="Pfam" id="PF00378">
    <property type="entry name" value="ECH_1"/>
    <property type="match status" value="1"/>
</dbReference>
<dbReference type="Proteomes" id="UP000254720">
    <property type="component" value="Unassembled WGS sequence"/>
</dbReference>
<sequence>MSDTLLFSVNDHIARITFNRPAVMNSFDKQMADELESITEEVRANPDIRAVLLNGAGQLFMAGGDLQFFHERLNTMPAGVMKIVRTLNASIINLMHMPKPVVASVHGSVAGVGVSLMMACDLAIAAEKTKFTLAYTGIGISPDGGASFNLPRLVGVKKAMEWLLLSDIFDAHTAQAYGLINWVVPADKLTEETERLLKRLANGPTQSYARVKRLINESWQFDLEKQLEREGRAFEACSITSDFKIGVNGFLNKNKPEFTGK</sequence>
<dbReference type="PANTHER" id="PTHR43459">
    <property type="entry name" value="ENOYL-COA HYDRATASE"/>
    <property type="match status" value="1"/>
</dbReference>
<dbReference type="CDD" id="cd06558">
    <property type="entry name" value="crotonase-like"/>
    <property type="match status" value="1"/>
</dbReference>
<dbReference type="Gene3D" id="3.90.226.10">
    <property type="entry name" value="2-enoyl-CoA Hydratase, Chain A, domain 1"/>
    <property type="match status" value="1"/>
</dbReference>
<dbReference type="InterPro" id="IPR014748">
    <property type="entry name" value="Enoyl-CoA_hydra_C"/>
</dbReference>
<protein>
    <submittedName>
        <fullName evidence="2">Enoyl-CoA hydratase</fullName>
    </submittedName>
</protein>
<dbReference type="PANTHER" id="PTHR43459:SF1">
    <property type="entry name" value="EG:BACN32G11.4 PROTEIN"/>
    <property type="match status" value="1"/>
</dbReference>
<evidence type="ECO:0000313" key="2">
    <source>
        <dbReference type="EMBL" id="RDI44846.1"/>
    </source>
</evidence>
<organism evidence="2 3">
    <name type="scientific">Aquicella lusitana</name>
    <dbReference type="NCBI Taxonomy" id="254246"/>
    <lineage>
        <taxon>Bacteria</taxon>
        <taxon>Pseudomonadati</taxon>
        <taxon>Pseudomonadota</taxon>
        <taxon>Gammaproteobacteria</taxon>
        <taxon>Legionellales</taxon>
        <taxon>Coxiellaceae</taxon>
        <taxon>Aquicella</taxon>
    </lineage>
</organism>
<dbReference type="OrthoDB" id="9777711at2"/>
<name>A0A370GNJ4_9COXI</name>
<proteinExistence type="inferred from homology"/>
<dbReference type="SUPFAM" id="SSF52096">
    <property type="entry name" value="ClpP/crotonase"/>
    <property type="match status" value="1"/>
</dbReference>
<dbReference type="RefSeq" id="WP_114834188.1">
    <property type="nucleotide sequence ID" value="NZ_LR699114.1"/>
</dbReference>
<dbReference type="InterPro" id="IPR001753">
    <property type="entry name" value="Enoyl-CoA_hydra/iso"/>
</dbReference>
<accession>A0A370GNJ4</accession>
<comment type="caution">
    <text evidence="2">The sequence shown here is derived from an EMBL/GenBank/DDBJ whole genome shotgun (WGS) entry which is preliminary data.</text>
</comment>
<reference evidence="2 3" key="1">
    <citation type="submission" date="2018-07" db="EMBL/GenBank/DDBJ databases">
        <title>Genomic Encyclopedia of Type Strains, Phase IV (KMG-IV): sequencing the most valuable type-strain genomes for metagenomic binning, comparative biology and taxonomic classification.</title>
        <authorList>
            <person name="Goeker M."/>
        </authorList>
    </citation>
    <scope>NUCLEOTIDE SEQUENCE [LARGE SCALE GENOMIC DNA]</scope>
    <source>
        <strain evidence="2 3">DSM 16500</strain>
    </source>
</reference>
<dbReference type="Gene3D" id="1.10.12.10">
    <property type="entry name" value="Lyase 2-enoyl-coa Hydratase, Chain A, domain 2"/>
    <property type="match status" value="1"/>
</dbReference>
<evidence type="ECO:0000256" key="1">
    <source>
        <dbReference type="ARBA" id="ARBA00005254"/>
    </source>
</evidence>
<dbReference type="GO" id="GO:0003824">
    <property type="term" value="F:catalytic activity"/>
    <property type="evidence" value="ECO:0007669"/>
    <property type="project" value="UniProtKB-ARBA"/>
</dbReference>
<dbReference type="InterPro" id="IPR029045">
    <property type="entry name" value="ClpP/crotonase-like_dom_sf"/>
</dbReference>
<keyword evidence="3" id="KW-1185">Reference proteome</keyword>
<evidence type="ECO:0000313" key="3">
    <source>
        <dbReference type="Proteomes" id="UP000254720"/>
    </source>
</evidence>